<evidence type="ECO:0000313" key="2">
    <source>
        <dbReference type="Proteomes" id="UP000636709"/>
    </source>
</evidence>
<proteinExistence type="predicted"/>
<accession>A0A835CBF9</accession>
<protein>
    <submittedName>
        <fullName evidence="1">Uncharacterized protein</fullName>
    </submittedName>
</protein>
<dbReference type="Proteomes" id="UP000636709">
    <property type="component" value="Unassembled WGS sequence"/>
</dbReference>
<reference evidence="1" key="1">
    <citation type="submission" date="2020-07" db="EMBL/GenBank/DDBJ databases">
        <title>Genome sequence and genetic diversity analysis of an under-domesticated orphan crop, white fonio (Digitaria exilis).</title>
        <authorList>
            <person name="Bennetzen J.L."/>
            <person name="Chen S."/>
            <person name="Ma X."/>
            <person name="Wang X."/>
            <person name="Yssel A.E.J."/>
            <person name="Chaluvadi S.R."/>
            <person name="Johnson M."/>
            <person name="Gangashetty P."/>
            <person name="Hamidou F."/>
            <person name="Sanogo M.D."/>
            <person name="Zwaenepoel A."/>
            <person name="Wallace J."/>
            <person name="Van De Peer Y."/>
            <person name="Van Deynze A."/>
        </authorList>
    </citation>
    <scope>NUCLEOTIDE SEQUENCE</scope>
    <source>
        <tissue evidence="1">Leaves</tissue>
    </source>
</reference>
<keyword evidence="2" id="KW-1185">Reference proteome</keyword>
<name>A0A835CBF9_9POAL</name>
<dbReference type="EMBL" id="JACEFO010001695">
    <property type="protein sequence ID" value="KAF8720494.1"/>
    <property type="molecule type" value="Genomic_DNA"/>
</dbReference>
<comment type="caution">
    <text evidence="1">The sequence shown here is derived from an EMBL/GenBank/DDBJ whole genome shotgun (WGS) entry which is preliminary data.</text>
</comment>
<sequence length="15" mass="1722">MQLVLLSPLLPTPHY</sequence>
<gene>
    <name evidence="1" type="ORF">HU200_023740</name>
</gene>
<evidence type="ECO:0000313" key="1">
    <source>
        <dbReference type="EMBL" id="KAF8720494.1"/>
    </source>
</evidence>
<organism evidence="1 2">
    <name type="scientific">Digitaria exilis</name>
    <dbReference type="NCBI Taxonomy" id="1010633"/>
    <lineage>
        <taxon>Eukaryota</taxon>
        <taxon>Viridiplantae</taxon>
        <taxon>Streptophyta</taxon>
        <taxon>Embryophyta</taxon>
        <taxon>Tracheophyta</taxon>
        <taxon>Spermatophyta</taxon>
        <taxon>Magnoliopsida</taxon>
        <taxon>Liliopsida</taxon>
        <taxon>Poales</taxon>
        <taxon>Poaceae</taxon>
        <taxon>PACMAD clade</taxon>
        <taxon>Panicoideae</taxon>
        <taxon>Panicodae</taxon>
        <taxon>Paniceae</taxon>
        <taxon>Anthephorinae</taxon>
        <taxon>Digitaria</taxon>
    </lineage>
</organism>